<dbReference type="InterPro" id="IPR036890">
    <property type="entry name" value="HATPase_C_sf"/>
</dbReference>
<dbReference type="EMBL" id="CP130318">
    <property type="protein sequence ID" value="WNQ11537.1"/>
    <property type="molecule type" value="Genomic_DNA"/>
</dbReference>
<dbReference type="InterPro" id="IPR004358">
    <property type="entry name" value="Sig_transdc_His_kin-like_C"/>
</dbReference>
<evidence type="ECO:0000256" key="17">
    <source>
        <dbReference type="SAM" id="Phobius"/>
    </source>
</evidence>
<feature type="domain" description="Histidine kinase" evidence="18">
    <location>
        <begin position="247"/>
        <end position="481"/>
    </location>
</feature>
<sequence>MDLSRYFFTNLCTLLALTYLAGLINKNLLPRVSPKRREIFFVTGAILGGWTSMFFGLRLDESVLFDLRFIPLIAAPLFVSRPLSIFLIGIGIGVTRLTFGLQTASWVGFVNMVILGIVCALVHEWLRRNGRSQLTRMAVLIAVINVVNVVDIAVLGVIEPAVYLWQIASRTLPLSLVLSAFFTWVLWDLREDYRSREELQLINHRLEEQVKISGEKTEELIRTQSALEEKARLLTETNRYKSEFLANMSHELRTPLNSLLILSQLLKDNRNHTLLPEEVQYASLIHSSGNDLLHLINDILDLSKVEAGKMEMHYGEVNVNELPFLMKRAFDPMARQKGLSFFVSRDADVPDIVYTDGQRLQQILKNLLSNAFKFTESGSVTFRVSLAEKPGEISAHEVGGGVLGWLKFVISDTGIGISPDKLTLVFEAFQQADGTTSRRYGGTGLGLSISKQFAQLLGGHIELRSREEEGSTFTFFLPLLEVPAEEAIVLPPAALPSGSKPALPPSASASPAALLSQSEGPKAKVLIVDDDRRNLLSLQAILKDQPYHVLVAYNGREGLESLRRHPDVRLVLMDIMMPEMNGLDAIRHLRRNPRLKDLPVIAVSAQAMEGDREKCLMAGATDYISKPLEPDRLLRLMKKRLAPA</sequence>
<dbReference type="InterPro" id="IPR036097">
    <property type="entry name" value="HisK_dim/P_sf"/>
</dbReference>
<dbReference type="GO" id="GO:0071555">
    <property type="term" value="P:cell wall organization"/>
    <property type="evidence" value="ECO:0007669"/>
    <property type="project" value="InterPro"/>
</dbReference>
<feature type="transmembrane region" description="Helical" evidence="17">
    <location>
        <begin position="106"/>
        <end position="126"/>
    </location>
</feature>
<dbReference type="PANTHER" id="PTHR43047">
    <property type="entry name" value="TWO-COMPONENT HISTIDINE PROTEIN KINASE"/>
    <property type="match status" value="1"/>
</dbReference>
<keyword evidence="9" id="KW-0547">Nucleotide-binding</keyword>
<comment type="catalytic activity">
    <reaction evidence="1">
        <text>ATP + protein L-histidine = ADP + protein N-phospho-L-histidine.</text>
        <dbReference type="EC" id="2.7.13.3"/>
    </reaction>
</comment>
<feature type="transmembrane region" description="Helical" evidence="17">
    <location>
        <begin position="69"/>
        <end position="94"/>
    </location>
</feature>
<evidence type="ECO:0000313" key="21">
    <source>
        <dbReference type="Proteomes" id="UP001305702"/>
    </source>
</evidence>
<evidence type="ECO:0000256" key="12">
    <source>
        <dbReference type="ARBA" id="ARBA00022989"/>
    </source>
</evidence>
<feature type="transmembrane region" description="Helical" evidence="17">
    <location>
        <begin position="7"/>
        <end position="24"/>
    </location>
</feature>
<evidence type="ECO:0000256" key="13">
    <source>
        <dbReference type="ARBA" id="ARBA00023012"/>
    </source>
</evidence>
<proteinExistence type="inferred from homology"/>
<dbReference type="FunFam" id="3.30.565.10:FF:000010">
    <property type="entry name" value="Sensor histidine kinase RcsC"/>
    <property type="match status" value="1"/>
</dbReference>
<comment type="subcellular location">
    <subcellularLocation>
        <location evidence="2">Cell membrane</location>
        <topology evidence="2">Multi-pass membrane protein</topology>
    </subcellularLocation>
</comment>
<evidence type="ECO:0000256" key="8">
    <source>
        <dbReference type="ARBA" id="ARBA00022692"/>
    </source>
</evidence>
<dbReference type="GO" id="GO:0005524">
    <property type="term" value="F:ATP binding"/>
    <property type="evidence" value="ECO:0007669"/>
    <property type="project" value="UniProtKB-KW"/>
</dbReference>
<dbReference type="InterPro" id="IPR001789">
    <property type="entry name" value="Sig_transdc_resp-reg_receiver"/>
</dbReference>
<dbReference type="Pfam" id="PF00072">
    <property type="entry name" value="Response_reg"/>
    <property type="match status" value="1"/>
</dbReference>
<dbReference type="SMART" id="SM00387">
    <property type="entry name" value="HATPase_c"/>
    <property type="match status" value="1"/>
</dbReference>
<dbReference type="EC" id="2.7.13.3" evidence="4"/>
<keyword evidence="7" id="KW-0808">Transferase</keyword>
<evidence type="ECO:0000256" key="3">
    <source>
        <dbReference type="ARBA" id="ARBA00006402"/>
    </source>
</evidence>
<dbReference type="KEGG" id="paun:MJA45_00200"/>
<dbReference type="Pfam" id="PF02518">
    <property type="entry name" value="HATPase_c"/>
    <property type="match status" value="1"/>
</dbReference>
<dbReference type="InterPro" id="IPR003661">
    <property type="entry name" value="HisK_dim/P_dom"/>
</dbReference>
<evidence type="ECO:0000256" key="9">
    <source>
        <dbReference type="ARBA" id="ARBA00022741"/>
    </source>
</evidence>
<dbReference type="SMART" id="SM00448">
    <property type="entry name" value="REC"/>
    <property type="match status" value="1"/>
</dbReference>
<protein>
    <recommendedName>
        <fullName evidence="15">Circadian input-output histidine kinase CikA</fullName>
        <ecNumber evidence="4">2.7.13.3</ecNumber>
    </recommendedName>
</protein>
<keyword evidence="11 20" id="KW-0067">ATP-binding</keyword>
<dbReference type="SUPFAM" id="SSF55874">
    <property type="entry name" value="ATPase domain of HSP90 chaperone/DNA topoisomerase II/histidine kinase"/>
    <property type="match status" value="1"/>
</dbReference>
<keyword evidence="14 17" id="KW-0472">Membrane</keyword>
<keyword evidence="5" id="KW-1003">Cell membrane</keyword>
<dbReference type="RefSeq" id="WP_315605313.1">
    <property type="nucleotide sequence ID" value="NZ_CP130318.1"/>
</dbReference>
<dbReference type="InterPro" id="IPR003594">
    <property type="entry name" value="HATPase_dom"/>
</dbReference>
<evidence type="ECO:0000256" key="10">
    <source>
        <dbReference type="ARBA" id="ARBA00022777"/>
    </source>
</evidence>
<keyword evidence="21" id="KW-1185">Reference proteome</keyword>
<name>A0AA96LHH7_9BACL</name>
<accession>A0AA96LHH7</accession>
<gene>
    <name evidence="20" type="ORF">MJA45_00200</name>
</gene>
<dbReference type="CDD" id="cd16922">
    <property type="entry name" value="HATPase_EvgS-ArcB-TorS-like"/>
    <property type="match status" value="1"/>
</dbReference>
<dbReference type="InterPro" id="IPR011006">
    <property type="entry name" value="CheY-like_superfamily"/>
</dbReference>
<keyword evidence="10" id="KW-0418">Kinase</keyword>
<dbReference type="PROSITE" id="PS50109">
    <property type="entry name" value="HIS_KIN"/>
    <property type="match status" value="1"/>
</dbReference>
<dbReference type="GO" id="GO:0005886">
    <property type="term" value="C:plasma membrane"/>
    <property type="evidence" value="ECO:0007669"/>
    <property type="project" value="UniProtKB-SubCell"/>
</dbReference>
<keyword evidence="6 16" id="KW-0597">Phosphoprotein</keyword>
<comment type="similarity">
    <text evidence="3">In the N-terminal section; belongs to the phytochrome family.</text>
</comment>
<feature type="transmembrane region" description="Helical" evidence="17">
    <location>
        <begin position="39"/>
        <end position="57"/>
    </location>
</feature>
<evidence type="ECO:0000256" key="11">
    <source>
        <dbReference type="ARBA" id="ARBA00022840"/>
    </source>
</evidence>
<dbReference type="SUPFAM" id="SSF52172">
    <property type="entry name" value="CheY-like"/>
    <property type="match status" value="1"/>
</dbReference>
<feature type="modified residue" description="4-aspartylphosphate" evidence="16">
    <location>
        <position position="574"/>
    </location>
</feature>
<feature type="domain" description="Response regulatory" evidence="19">
    <location>
        <begin position="524"/>
        <end position="641"/>
    </location>
</feature>
<dbReference type="Gene3D" id="1.10.287.130">
    <property type="match status" value="1"/>
</dbReference>
<dbReference type="InterPro" id="IPR005467">
    <property type="entry name" value="His_kinase_dom"/>
</dbReference>
<dbReference type="CDD" id="cd00082">
    <property type="entry name" value="HisKA"/>
    <property type="match status" value="1"/>
</dbReference>
<evidence type="ECO:0000256" key="6">
    <source>
        <dbReference type="ARBA" id="ARBA00022553"/>
    </source>
</evidence>
<dbReference type="PRINTS" id="PR00344">
    <property type="entry name" value="BCTRLSENSOR"/>
</dbReference>
<dbReference type="SMART" id="SM00388">
    <property type="entry name" value="HisKA"/>
    <property type="match status" value="1"/>
</dbReference>
<dbReference type="AlphaFoldDB" id="A0AA96LHH7"/>
<evidence type="ECO:0000256" key="16">
    <source>
        <dbReference type="PROSITE-ProRule" id="PRU00169"/>
    </source>
</evidence>
<dbReference type="Proteomes" id="UP001305702">
    <property type="component" value="Chromosome"/>
</dbReference>
<keyword evidence="8 17" id="KW-0812">Transmembrane</keyword>
<dbReference type="Pfam" id="PF07694">
    <property type="entry name" value="5TM-5TMR_LYT"/>
    <property type="match status" value="1"/>
</dbReference>
<reference evidence="20 21" key="1">
    <citation type="submission" date="2022-02" db="EMBL/GenBank/DDBJ databases">
        <title>Paenibacillus sp. MBLB1776 Whole Genome Shotgun Sequencing.</title>
        <authorList>
            <person name="Hwang C.Y."/>
            <person name="Cho E.-S."/>
            <person name="Seo M.-J."/>
        </authorList>
    </citation>
    <scope>NUCLEOTIDE SEQUENCE [LARGE SCALE GENOMIC DNA]</scope>
    <source>
        <strain evidence="20 21">MBLB1776</strain>
    </source>
</reference>
<dbReference type="InterPro" id="IPR011620">
    <property type="entry name" value="Sig_transdc_His_kinase_LytS_TM"/>
</dbReference>
<evidence type="ECO:0000256" key="7">
    <source>
        <dbReference type="ARBA" id="ARBA00022679"/>
    </source>
</evidence>
<evidence type="ECO:0000259" key="19">
    <source>
        <dbReference type="PROSITE" id="PS50110"/>
    </source>
</evidence>
<keyword evidence="12 17" id="KW-1133">Transmembrane helix</keyword>
<evidence type="ECO:0000313" key="20">
    <source>
        <dbReference type="EMBL" id="WNQ11537.1"/>
    </source>
</evidence>
<evidence type="ECO:0000256" key="4">
    <source>
        <dbReference type="ARBA" id="ARBA00012438"/>
    </source>
</evidence>
<evidence type="ECO:0000256" key="1">
    <source>
        <dbReference type="ARBA" id="ARBA00000085"/>
    </source>
</evidence>
<evidence type="ECO:0000256" key="5">
    <source>
        <dbReference type="ARBA" id="ARBA00022475"/>
    </source>
</evidence>
<dbReference type="Gene3D" id="3.40.50.2300">
    <property type="match status" value="1"/>
</dbReference>
<evidence type="ECO:0000259" key="18">
    <source>
        <dbReference type="PROSITE" id="PS50109"/>
    </source>
</evidence>
<evidence type="ECO:0000256" key="2">
    <source>
        <dbReference type="ARBA" id="ARBA00004651"/>
    </source>
</evidence>
<evidence type="ECO:0000256" key="14">
    <source>
        <dbReference type="ARBA" id="ARBA00023136"/>
    </source>
</evidence>
<dbReference type="PROSITE" id="PS50110">
    <property type="entry name" value="RESPONSE_REGULATORY"/>
    <property type="match status" value="1"/>
</dbReference>
<feature type="transmembrane region" description="Helical" evidence="17">
    <location>
        <begin position="138"/>
        <end position="158"/>
    </location>
</feature>
<keyword evidence="13" id="KW-0902">Two-component regulatory system</keyword>
<organism evidence="20 21">
    <name type="scientific">Paenibacillus aurantius</name>
    <dbReference type="NCBI Taxonomy" id="2918900"/>
    <lineage>
        <taxon>Bacteria</taxon>
        <taxon>Bacillati</taxon>
        <taxon>Bacillota</taxon>
        <taxon>Bacilli</taxon>
        <taxon>Bacillales</taxon>
        <taxon>Paenibacillaceae</taxon>
        <taxon>Paenibacillus</taxon>
    </lineage>
</organism>
<evidence type="ECO:0000256" key="15">
    <source>
        <dbReference type="ARBA" id="ARBA00074306"/>
    </source>
</evidence>
<dbReference type="Pfam" id="PF00512">
    <property type="entry name" value="HisKA"/>
    <property type="match status" value="1"/>
</dbReference>
<dbReference type="GO" id="GO:0000155">
    <property type="term" value="F:phosphorelay sensor kinase activity"/>
    <property type="evidence" value="ECO:0007669"/>
    <property type="project" value="InterPro"/>
</dbReference>
<dbReference type="SUPFAM" id="SSF47384">
    <property type="entry name" value="Homodimeric domain of signal transducing histidine kinase"/>
    <property type="match status" value="1"/>
</dbReference>
<dbReference type="Gene3D" id="3.30.565.10">
    <property type="entry name" value="Histidine kinase-like ATPase, C-terminal domain"/>
    <property type="match status" value="1"/>
</dbReference>